<dbReference type="AlphaFoldDB" id="A0A7W7ZH32"/>
<name>A0A7W7ZH32_9BACT</name>
<dbReference type="Proteomes" id="UP000540989">
    <property type="component" value="Unassembled WGS sequence"/>
</dbReference>
<organism evidence="1 2">
    <name type="scientific">Granulicella aggregans</name>
    <dbReference type="NCBI Taxonomy" id="474949"/>
    <lineage>
        <taxon>Bacteria</taxon>
        <taxon>Pseudomonadati</taxon>
        <taxon>Acidobacteriota</taxon>
        <taxon>Terriglobia</taxon>
        <taxon>Terriglobales</taxon>
        <taxon>Acidobacteriaceae</taxon>
        <taxon>Granulicella</taxon>
    </lineage>
</organism>
<comment type="caution">
    <text evidence="1">The sequence shown here is derived from an EMBL/GenBank/DDBJ whole genome shotgun (WGS) entry which is preliminary data.</text>
</comment>
<dbReference type="EMBL" id="JACHIP010000006">
    <property type="protein sequence ID" value="MBB5059676.1"/>
    <property type="molecule type" value="Genomic_DNA"/>
</dbReference>
<dbReference type="InterPro" id="IPR039498">
    <property type="entry name" value="NTP_transf_5"/>
</dbReference>
<protein>
    <submittedName>
        <fullName evidence="1">Uncharacterized protein</fullName>
    </submittedName>
</protein>
<reference evidence="1 2" key="1">
    <citation type="submission" date="2020-08" db="EMBL/GenBank/DDBJ databases">
        <title>Genomic Encyclopedia of Type Strains, Phase IV (KMG-V): Genome sequencing to study the core and pangenomes of soil and plant-associated prokaryotes.</title>
        <authorList>
            <person name="Whitman W."/>
        </authorList>
    </citation>
    <scope>NUCLEOTIDE SEQUENCE [LARGE SCALE GENOMIC DNA]</scope>
    <source>
        <strain evidence="1 2">M8UP14</strain>
    </source>
</reference>
<dbReference type="RefSeq" id="WP_184221388.1">
    <property type="nucleotide sequence ID" value="NZ_JACHIP010000006.1"/>
</dbReference>
<dbReference type="Pfam" id="PF14907">
    <property type="entry name" value="NTP_transf_5"/>
    <property type="match status" value="1"/>
</dbReference>
<keyword evidence="2" id="KW-1185">Reference proteome</keyword>
<evidence type="ECO:0000313" key="2">
    <source>
        <dbReference type="Proteomes" id="UP000540989"/>
    </source>
</evidence>
<accession>A0A7W7ZH32</accession>
<sequence>MKWSQQADQDVVQVVVMAFRNDVEYLRDALMHISTKKWERSFYWLDASGMALYLLRRLEELGVADLLPPRVRARLVQNLADNAERSVSMLHEFKLLNRAFQDAGVEYCNLKGFTLSPNSCPHPSLRTQLDFDFLLNGADLKRCCEVLSTFGYALHASTDTVFEFKTYSDQLADISNLYKPREQRSVELHFPCADGSDHQPRRDPRLQNLHSMNFEGFEIPTLSSADQLIGQATHILSHLCGPSTRLAWLLEFRNHLTFHSSDRAFLDEVLRRLDRDGRAEIAMGAVCLLTRILFDCPIPAAFECGPVQNLPPPIKLWINRYGSSSVLADFPGTKLHLLLREQLESDTRTWERERSRALLPLSRPPRIFPVKSDASLGKRIKSEFYQLRYEAFRLRFHIFQGLAYLAESRRWRRLLKEHAALPATSASLRSETVPTR</sequence>
<gene>
    <name evidence="1" type="ORF">HDF16_004402</name>
</gene>
<proteinExistence type="predicted"/>
<evidence type="ECO:0000313" key="1">
    <source>
        <dbReference type="EMBL" id="MBB5059676.1"/>
    </source>
</evidence>